<dbReference type="SUPFAM" id="SSF51735">
    <property type="entry name" value="NAD(P)-binding Rossmann-fold domains"/>
    <property type="match status" value="1"/>
</dbReference>
<dbReference type="PRINTS" id="PR00081">
    <property type="entry name" value="GDHRDH"/>
</dbReference>
<gene>
    <name evidence="3" type="ORF">P0Y56_14860</name>
</gene>
<dbReference type="KEGG" id="acob:P0Y56_14860"/>
<organism evidence="3 4">
    <name type="scientific">Candidatus Andeanibacterium colombiense</name>
    <dbReference type="NCBI Taxonomy" id="3121345"/>
    <lineage>
        <taxon>Bacteria</taxon>
        <taxon>Pseudomonadati</taxon>
        <taxon>Pseudomonadota</taxon>
        <taxon>Alphaproteobacteria</taxon>
        <taxon>Sphingomonadales</taxon>
        <taxon>Sphingomonadaceae</taxon>
        <taxon>Candidatus Andeanibacterium</taxon>
    </lineage>
</organism>
<protein>
    <submittedName>
        <fullName evidence="3">3-ketoacyl-ACP reductase</fullName>
    </submittedName>
</protein>
<dbReference type="Proteomes" id="UP001218362">
    <property type="component" value="Chromosome"/>
</dbReference>
<proteinExistence type="inferred from homology"/>
<dbReference type="Pfam" id="PF13561">
    <property type="entry name" value="adh_short_C2"/>
    <property type="match status" value="1"/>
</dbReference>
<dbReference type="PANTHER" id="PTHR42760">
    <property type="entry name" value="SHORT-CHAIN DEHYDROGENASES/REDUCTASES FAMILY MEMBER"/>
    <property type="match status" value="1"/>
</dbReference>
<dbReference type="NCBIfam" id="NF009386">
    <property type="entry name" value="PRK12745.1"/>
    <property type="match status" value="1"/>
</dbReference>
<keyword evidence="2" id="KW-0560">Oxidoreductase</keyword>
<evidence type="ECO:0000256" key="1">
    <source>
        <dbReference type="ARBA" id="ARBA00006484"/>
    </source>
</evidence>
<comment type="similarity">
    <text evidence="1">Belongs to the short-chain dehydrogenases/reductases (SDR) family.</text>
</comment>
<evidence type="ECO:0000313" key="3">
    <source>
        <dbReference type="EMBL" id="WEK46275.1"/>
    </source>
</evidence>
<accession>A0AAJ5X273</accession>
<dbReference type="PRINTS" id="PR00080">
    <property type="entry name" value="SDRFAMILY"/>
</dbReference>
<dbReference type="InterPro" id="IPR036291">
    <property type="entry name" value="NAD(P)-bd_dom_sf"/>
</dbReference>
<dbReference type="InterPro" id="IPR002347">
    <property type="entry name" value="SDR_fam"/>
</dbReference>
<dbReference type="AlphaFoldDB" id="A0AAJ5X273"/>
<name>A0AAJ5X273_9SPHN</name>
<evidence type="ECO:0000313" key="4">
    <source>
        <dbReference type="Proteomes" id="UP001218362"/>
    </source>
</evidence>
<dbReference type="Gene3D" id="3.40.50.720">
    <property type="entry name" value="NAD(P)-binding Rossmann-like Domain"/>
    <property type="match status" value="1"/>
</dbReference>
<dbReference type="EMBL" id="CP119316">
    <property type="protein sequence ID" value="WEK46275.1"/>
    <property type="molecule type" value="Genomic_DNA"/>
</dbReference>
<dbReference type="PANTHER" id="PTHR42760:SF133">
    <property type="entry name" value="3-OXOACYL-[ACYL-CARRIER-PROTEIN] REDUCTASE"/>
    <property type="match status" value="1"/>
</dbReference>
<dbReference type="PROSITE" id="PS00061">
    <property type="entry name" value="ADH_SHORT"/>
    <property type="match status" value="1"/>
</dbReference>
<evidence type="ECO:0000256" key="2">
    <source>
        <dbReference type="ARBA" id="ARBA00023002"/>
    </source>
</evidence>
<dbReference type="GO" id="GO:0016616">
    <property type="term" value="F:oxidoreductase activity, acting on the CH-OH group of donors, NAD or NADP as acceptor"/>
    <property type="evidence" value="ECO:0007669"/>
    <property type="project" value="TreeGrafter"/>
</dbReference>
<sequence>MTRPIAWVTGANRGIGRGISAALAARGFDLVGTDLDENDDTRTTGAMVEEAGGSFRFLQGDIGHAGDAADLAAAAMRDGPIHCLVNNAGLQTRQRVDILELPEAEFDRLMAVNLRGTFFLTQAVAKAMLADEAVPGRSIVSITSVAARAANPMSAAYCMTKAGLSMMVRLFALRLAASGIASFEVRPGLIRTPMNSDDLRPYLAAFESGRVPYRDWGQIDQVGKAVATLASGDIPYSTGEVINVAGGFQIEQIA</sequence>
<reference evidence="3" key="1">
    <citation type="submission" date="2023-03" db="EMBL/GenBank/DDBJ databases">
        <title>Andean soil-derived lignocellulolytic bacterial consortium as a source of novel taxa and putative plastic-active enzymes.</title>
        <authorList>
            <person name="Diaz-Garcia L."/>
            <person name="Chuvochina M."/>
            <person name="Feuerriegel G."/>
            <person name="Bunk B."/>
            <person name="Sproer C."/>
            <person name="Streit W.R."/>
            <person name="Rodriguez L.M."/>
            <person name="Overmann J."/>
            <person name="Jimenez D.J."/>
        </authorList>
    </citation>
    <scope>NUCLEOTIDE SEQUENCE</scope>
    <source>
        <strain evidence="3">MAG 26</strain>
    </source>
</reference>
<dbReference type="InterPro" id="IPR020904">
    <property type="entry name" value="Sc_DH/Rdtase_CS"/>
</dbReference>